<gene>
    <name evidence="2" type="ORF">LSFL1J6_12</name>
</gene>
<keyword evidence="1" id="KW-0812">Transmembrane</keyword>
<dbReference type="PANTHER" id="PTHR33297">
    <property type="entry name" value="AMASTIN-LIKE SURFACE PROTEIN-LIKE PROTEIN-RELATED"/>
    <property type="match status" value="1"/>
</dbReference>
<feature type="transmembrane region" description="Helical" evidence="1">
    <location>
        <begin position="107"/>
        <end position="134"/>
    </location>
</feature>
<feature type="transmembrane region" description="Helical" evidence="1">
    <location>
        <begin position="6"/>
        <end position="23"/>
    </location>
</feature>
<protein>
    <submittedName>
        <fullName evidence="2">D-amastin</fullName>
    </submittedName>
</protein>
<dbReference type="VEuPathDB" id="TriTrypDB:Lsey_0178_0040"/>
<keyword evidence="1" id="KW-1133">Transmembrane helix</keyword>
<dbReference type="EMBL" id="GQ153669">
    <property type="protein sequence ID" value="ACS87900.1"/>
    <property type="molecule type" value="Genomic_DNA"/>
</dbReference>
<evidence type="ECO:0000313" key="2">
    <source>
        <dbReference type="EMBL" id="ACS87900.1"/>
    </source>
</evidence>
<name>C6K3W1_LEPSE</name>
<accession>C6K3W1</accession>
<organism evidence="2">
    <name type="scientific">Leptomonas seymouri</name>
    <dbReference type="NCBI Taxonomy" id="5684"/>
    <lineage>
        <taxon>Eukaryota</taxon>
        <taxon>Discoba</taxon>
        <taxon>Euglenozoa</taxon>
        <taxon>Kinetoplastea</taxon>
        <taxon>Metakinetoplastina</taxon>
        <taxon>Trypanosomatida</taxon>
        <taxon>Trypanosomatidae</taxon>
        <taxon>Leishmaniinae</taxon>
        <taxon>Leptomonas</taxon>
    </lineage>
</organism>
<proteinExistence type="predicted"/>
<sequence>MACKIGILIYSLLQLVAFLFILVGTPIDMFRRKDEDTLGNTPCLTLWGLKDKCYSTTYDVRVNDLFVMCPERRDRFRAAQAFAIIFIVIFCVECVLGFVQLCCCTCLRWVCLALNILGIFSCIPWTLMCVMYFRNTESSSDWWRSRNCTRFNTDYKYGAGFALLVTAWCVNTVNIVFIMLPC</sequence>
<dbReference type="PANTHER" id="PTHR33297:SF4">
    <property type="entry name" value="AMASTIN"/>
    <property type="match status" value="1"/>
</dbReference>
<feature type="transmembrane region" description="Helical" evidence="1">
    <location>
        <begin position="81"/>
        <end position="101"/>
    </location>
</feature>
<feature type="transmembrane region" description="Helical" evidence="1">
    <location>
        <begin position="155"/>
        <end position="180"/>
    </location>
</feature>
<dbReference type="AlphaFoldDB" id="C6K3W1"/>
<dbReference type="InterPro" id="IPR009944">
    <property type="entry name" value="Amastin"/>
</dbReference>
<keyword evidence="1" id="KW-0472">Membrane</keyword>
<evidence type="ECO:0000256" key="1">
    <source>
        <dbReference type="SAM" id="Phobius"/>
    </source>
</evidence>
<dbReference type="Pfam" id="PF07344">
    <property type="entry name" value="Amastin"/>
    <property type="match status" value="1"/>
</dbReference>
<reference evidence="2" key="1">
    <citation type="submission" date="2009-05" db="EMBL/GenBank/DDBJ databases">
        <title>The evolution of amastin surface glycoproteins in trypanosomatid parasites.</title>
        <authorList>
            <person name="Jackson A.P."/>
        </authorList>
    </citation>
    <scope>NUCLEOTIDE SEQUENCE</scope>
    <source>
        <strain evidence="2">ATCC 30220</strain>
    </source>
</reference>
<dbReference type="Gene3D" id="1.20.140.150">
    <property type="match status" value="1"/>
</dbReference>